<evidence type="ECO:0000256" key="7">
    <source>
        <dbReference type="ARBA" id="ARBA00023053"/>
    </source>
</evidence>
<evidence type="ECO:0000256" key="4">
    <source>
        <dbReference type="ARBA" id="ARBA00022475"/>
    </source>
</evidence>
<evidence type="ECO:0000256" key="6">
    <source>
        <dbReference type="ARBA" id="ARBA00022989"/>
    </source>
</evidence>
<feature type="transmembrane region" description="Helical" evidence="12">
    <location>
        <begin position="384"/>
        <end position="403"/>
    </location>
</feature>
<evidence type="ECO:0000313" key="14">
    <source>
        <dbReference type="RefSeq" id="XP_029648217.1"/>
    </source>
</evidence>
<evidence type="ECO:0000256" key="2">
    <source>
        <dbReference type="ARBA" id="ARBA00006434"/>
    </source>
</evidence>
<keyword evidence="6 12" id="KW-1133">Transmembrane helix</keyword>
<keyword evidence="3" id="KW-0813">Transport</keyword>
<sequence>MVSFESSIMMLGMPAEIYTHGLSYAISMIGFSLSQLISAFIYAPFFHRLQITSVFEYLELRFQSKSVRNVGTLLGILSYLCYLGIVLYGPSIALEAVTQFPMWCSIIIVALSSAIYTSLGGMKAVVWTDVFQSAIMYSGMVAVFIKGCMVLGGFGRIWNIAKEHNRLYFDTGFDPYTRHTVINLLSSSTLKGFGLVFNQSSIQRISSTQTESDARKILWITAPIFCLTTMFAILLGVIAFSFFQTIGCDPLESKIITNPNQVMPLFVLKLFQNMSGVTGLFIASVLSASLSTLSSGLSSLSTITLIDFVKPNIKHLSDRTATIVAKSAVFAYGLISIGLAFMVSYVGGSLTQIAGILITVFSAPLTGLQFYATLFPWAKSRGTLIGATLSTIITLWMAAGASFSPTRLITPFLPPASIDKCFLPNTTFVSVQNETELFITTEKTILSTNPQEIHGLDKFYSLSYTLIGVIGIVTVIIIGTIIDFPSYNSSETDYRYVVPVFRNICSCLPKSLQASLGITSNLETPMEKAKNKNYPTMEIKVVKESKDVHMYVMEDSQTHVSNSTSDGAENSLTTQH</sequence>
<comment type="similarity">
    <text evidence="2 11">Belongs to the sodium:solute symporter (SSF) (TC 2.A.21) family.</text>
</comment>
<proteinExistence type="inferred from homology"/>
<feature type="transmembrane region" description="Helical" evidence="12">
    <location>
        <begin position="67"/>
        <end position="88"/>
    </location>
</feature>
<evidence type="ECO:0000256" key="9">
    <source>
        <dbReference type="ARBA" id="ARBA00023136"/>
    </source>
</evidence>
<feature type="transmembrane region" description="Helical" evidence="12">
    <location>
        <begin position="280"/>
        <end position="308"/>
    </location>
</feature>
<keyword evidence="10" id="KW-0739">Sodium transport</keyword>
<dbReference type="GO" id="GO:0006814">
    <property type="term" value="P:sodium ion transport"/>
    <property type="evidence" value="ECO:0007669"/>
    <property type="project" value="UniProtKB-KW"/>
</dbReference>
<dbReference type="PROSITE" id="PS50283">
    <property type="entry name" value="NA_SOLUT_SYMP_3"/>
    <property type="match status" value="1"/>
</dbReference>
<dbReference type="InterPro" id="IPR038377">
    <property type="entry name" value="Na/Glc_symporter_sf"/>
</dbReference>
<dbReference type="RefSeq" id="XP_029648217.1">
    <property type="nucleotide sequence ID" value="XM_029792357.2"/>
</dbReference>
<dbReference type="Proteomes" id="UP000515154">
    <property type="component" value="Linkage group LG19"/>
</dbReference>
<reference evidence="14" key="1">
    <citation type="submission" date="2025-08" db="UniProtKB">
        <authorList>
            <consortium name="RefSeq"/>
        </authorList>
    </citation>
    <scope>IDENTIFICATION</scope>
</reference>
<feature type="transmembrane region" description="Helical" evidence="12">
    <location>
        <begin position="459"/>
        <end position="482"/>
    </location>
</feature>
<dbReference type="NCBIfam" id="TIGR00813">
    <property type="entry name" value="sss"/>
    <property type="match status" value="1"/>
</dbReference>
<dbReference type="GO" id="GO:0015293">
    <property type="term" value="F:symporter activity"/>
    <property type="evidence" value="ECO:0007669"/>
    <property type="project" value="TreeGrafter"/>
</dbReference>
<evidence type="ECO:0000256" key="12">
    <source>
        <dbReference type="SAM" id="Phobius"/>
    </source>
</evidence>
<dbReference type="PANTHER" id="PTHR42985:SF40">
    <property type="entry name" value="LD47995P-RELATED"/>
    <property type="match status" value="1"/>
</dbReference>
<feature type="transmembrane region" description="Helical" evidence="12">
    <location>
        <begin position="217"/>
        <end position="243"/>
    </location>
</feature>
<name>A0A6P7TDY9_9MOLL</name>
<accession>A0A6P7TDY9</accession>
<keyword evidence="4" id="KW-1003">Cell membrane</keyword>
<evidence type="ECO:0000256" key="1">
    <source>
        <dbReference type="ARBA" id="ARBA00004651"/>
    </source>
</evidence>
<dbReference type="Gene3D" id="1.20.1730.10">
    <property type="entry name" value="Sodium/glucose cotransporter"/>
    <property type="match status" value="1"/>
</dbReference>
<keyword evidence="8" id="KW-0406">Ion transport</keyword>
<evidence type="ECO:0000256" key="10">
    <source>
        <dbReference type="ARBA" id="ARBA00023201"/>
    </source>
</evidence>
<dbReference type="InterPro" id="IPR001734">
    <property type="entry name" value="Na/solute_symporter"/>
</dbReference>
<evidence type="ECO:0000313" key="13">
    <source>
        <dbReference type="Proteomes" id="UP000515154"/>
    </source>
</evidence>
<evidence type="ECO:0000256" key="11">
    <source>
        <dbReference type="RuleBase" id="RU362091"/>
    </source>
</evidence>
<gene>
    <name evidence="14" type="primary">LOC115222205</name>
</gene>
<dbReference type="AlphaFoldDB" id="A0A6P7TDY9"/>
<evidence type="ECO:0000256" key="8">
    <source>
        <dbReference type="ARBA" id="ARBA00023065"/>
    </source>
</evidence>
<evidence type="ECO:0000256" key="5">
    <source>
        <dbReference type="ARBA" id="ARBA00022692"/>
    </source>
</evidence>
<protein>
    <submittedName>
        <fullName evidence="14">Sodium-dependent multivitamin transporter-like isoform X2</fullName>
    </submittedName>
</protein>
<dbReference type="InterPro" id="IPR051163">
    <property type="entry name" value="Sodium:Solute_Symporter_SSF"/>
</dbReference>
<keyword evidence="9 12" id="KW-0472">Membrane</keyword>
<feature type="transmembrane region" description="Helical" evidence="12">
    <location>
        <begin position="329"/>
        <end position="347"/>
    </location>
</feature>
<dbReference type="PANTHER" id="PTHR42985">
    <property type="entry name" value="SODIUM-COUPLED MONOCARBOXYLATE TRANSPORTER"/>
    <property type="match status" value="1"/>
</dbReference>
<feature type="transmembrane region" description="Helical" evidence="12">
    <location>
        <begin position="134"/>
        <end position="158"/>
    </location>
</feature>
<feature type="transmembrane region" description="Helical" evidence="12">
    <location>
        <begin position="178"/>
        <end position="197"/>
    </location>
</feature>
<evidence type="ECO:0000256" key="3">
    <source>
        <dbReference type="ARBA" id="ARBA00022448"/>
    </source>
</evidence>
<feature type="transmembrane region" description="Helical" evidence="12">
    <location>
        <begin position="22"/>
        <end position="46"/>
    </location>
</feature>
<comment type="subcellular location">
    <subcellularLocation>
        <location evidence="1">Cell membrane</location>
        <topology evidence="1">Multi-pass membrane protein</topology>
    </subcellularLocation>
</comment>
<organism evidence="13 14">
    <name type="scientific">Octopus sinensis</name>
    <name type="common">East Asian common octopus</name>
    <dbReference type="NCBI Taxonomy" id="2607531"/>
    <lineage>
        <taxon>Eukaryota</taxon>
        <taxon>Metazoa</taxon>
        <taxon>Spiralia</taxon>
        <taxon>Lophotrochozoa</taxon>
        <taxon>Mollusca</taxon>
        <taxon>Cephalopoda</taxon>
        <taxon>Coleoidea</taxon>
        <taxon>Octopodiformes</taxon>
        <taxon>Octopoda</taxon>
        <taxon>Incirrata</taxon>
        <taxon>Octopodidae</taxon>
        <taxon>Octopus</taxon>
    </lineage>
</organism>
<feature type="transmembrane region" description="Helical" evidence="12">
    <location>
        <begin position="100"/>
        <end position="122"/>
    </location>
</feature>
<dbReference type="Pfam" id="PF00474">
    <property type="entry name" value="SSF"/>
    <property type="match status" value="1"/>
</dbReference>
<keyword evidence="13" id="KW-1185">Reference proteome</keyword>
<keyword evidence="5 12" id="KW-0812">Transmembrane</keyword>
<dbReference type="GO" id="GO:0005886">
    <property type="term" value="C:plasma membrane"/>
    <property type="evidence" value="ECO:0007669"/>
    <property type="project" value="UniProtKB-SubCell"/>
</dbReference>
<feature type="transmembrane region" description="Helical" evidence="12">
    <location>
        <begin position="353"/>
        <end position="372"/>
    </location>
</feature>
<keyword evidence="7" id="KW-0915">Sodium</keyword>